<evidence type="ECO:0000256" key="1">
    <source>
        <dbReference type="SAM" id="MobiDB-lite"/>
    </source>
</evidence>
<proteinExistence type="predicted"/>
<dbReference type="EMBL" id="BMAW01099032">
    <property type="protein sequence ID" value="GFS87945.1"/>
    <property type="molecule type" value="Genomic_DNA"/>
</dbReference>
<accession>A0A8X6N123</accession>
<evidence type="ECO:0000313" key="2">
    <source>
        <dbReference type="EMBL" id="GFS87945.1"/>
    </source>
</evidence>
<keyword evidence="3" id="KW-1185">Reference proteome</keyword>
<name>A0A8X6N123_NEPPI</name>
<dbReference type="AlphaFoldDB" id="A0A8X6N123"/>
<sequence length="88" mass="10419">MRLSPDVTRFVATPSARATQPRLNDPRRVARLIHARRYVTMNDVCRRCCHSACCYKKCRRHELFTNTPHDRPPRLRHRHHHDLSLVGP</sequence>
<dbReference type="Proteomes" id="UP000887013">
    <property type="component" value="Unassembled WGS sequence"/>
</dbReference>
<reference evidence="2" key="1">
    <citation type="submission" date="2020-08" db="EMBL/GenBank/DDBJ databases">
        <title>Multicomponent nature underlies the extraordinary mechanical properties of spider dragline silk.</title>
        <authorList>
            <person name="Kono N."/>
            <person name="Nakamura H."/>
            <person name="Mori M."/>
            <person name="Yoshida Y."/>
            <person name="Ohtoshi R."/>
            <person name="Malay A.D."/>
            <person name="Moran D.A.P."/>
            <person name="Tomita M."/>
            <person name="Numata K."/>
            <person name="Arakawa K."/>
        </authorList>
    </citation>
    <scope>NUCLEOTIDE SEQUENCE</scope>
</reference>
<evidence type="ECO:0000313" key="3">
    <source>
        <dbReference type="Proteomes" id="UP000887013"/>
    </source>
</evidence>
<feature type="region of interest" description="Disordered" evidence="1">
    <location>
        <begin position="65"/>
        <end position="88"/>
    </location>
</feature>
<comment type="caution">
    <text evidence="2">The sequence shown here is derived from an EMBL/GenBank/DDBJ whole genome shotgun (WGS) entry which is preliminary data.</text>
</comment>
<gene>
    <name evidence="2" type="ORF">NPIL_84161</name>
</gene>
<protein>
    <submittedName>
        <fullName evidence="2">Uncharacterized protein</fullName>
    </submittedName>
</protein>
<organism evidence="2 3">
    <name type="scientific">Nephila pilipes</name>
    <name type="common">Giant wood spider</name>
    <name type="synonym">Nephila maculata</name>
    <dbReference type="NCBI Taxonomy" id="299642"/>
    <lineage>
        <taxon>Eukaryota</taxon>
        <taxon>Metazoa</taxon>
        <taxon>Ecdysozoa</taxon>
        <taxon>Arthropoda</taxon>
        <taxon>Chelicerata</taxon>
        <taxon>Arachnida</taxon>
        <taxon>Araneae</taxon>
        <taxon>Araneomorphae</taxon>
        <taxon>Entelegynae</taxon>
        <taxon>Araneoidea</taxon>
        <taxon>Nephilidae</taxon>
        <taxon>Nephila</taxon>
    </lineage>
</organism>